<dbReference type="EMBL" id="OY660876">
    <property type="protein sequence ID" value="CAJ1070043.1"/>
    <property type="molecule type" value="Genomic_DNA"/>
</dbReference>
<keyword evidence="2" id="KW-1185">Reference proteome</keyword>
<dbReference type="Proteomes" id="UP001178508">
    <property type="component" value="Chromosome 13"/>
</dbReference>
<evidence type="ECO:0000313" key="2">
    <source>
        <dbReference type="Proteomes" id="UP001178508"/>
    </source>
</evidence>
<sequence length="90" mass="10072">MLLFKSAVTLPRITKELIWSHHVQDNNTTCSLFDRRGGGEAWMFFSSLTLLSSSSVSAHVLCMQLQDLKDVKFLISALESSPTRALITQD</sequence>
<organism evidence="1 2">
    <name type="scientific">Xyrichtys novacula</name>
    <name type="common">Pearly razorfish</name>
    <name type="synonym">Hemipteronotus novacula</name>
    <dbReference type="NCBI Taxonomy" id="13765"/>
    <lineage>
        <taxon>Eukaryota</taxon>
        <taxon>Metazoa</taxon>
        <taxon>Chordata</taxon>
        <taxon>Craniata</taxon>
        <taxon>Vertebrata</taxon>
        <taxon>Euteleostomi</taxon>
        <taxon>Actinopterygii</taxon>
        <taxon>Neopterygii</taxon>
        <taxon>Teleostei</taxon>
        <taxon>Neoteleostei</taxon>
        <taxon>Acanthomorphata</taxon>
        <taxon>Eupercaria</taxon>
        <taxon>Labriformes</taxon>
        <taxon>Labridae</taxon>
        <taxon>Xyrichtys</taxon>
    </lineage>
</organism>
<reference evidence="1" key="1">
    <citation type="submission" date="2023-08" db="EMBL/GenBank/DDBJ databases">
        <authorList>
            <person name="Alioto T."/>
            <person name="Alioto T."/>
            <person name="Gomez Garrido J."/>
        </authorList>
    </citation>
    <scope>NUCLEOTIDE SEQUENCE</scope>
</reference>
<proteinExistence type="predicted"/>
<gene>
    <name evidence="1" type="ORF">XNOV1_A004379</name>
</gene>
<evidence type="ECO:0000313" key="1">
    <source>
        <dbReference type="EMBL" id="CAJ1070043.1"/>
    </source>
</evidence>
<accession>A0AAV1GBU1</accession>
<protein>
    <submittedName>
        <fullName evidence="1">Uncharacterized protein</fullName>
    </submittedName>
</protein>
<dbReference type="AlphaFoldDB" id="A0AAV1GBU1"/>
<name>A0AAV1GBU1_XYRNO</name>